<evidence type="ECO:0000256" key="1">
    <source>
        <dbReference type="SAM" id="Phobius"/>
    </source>
</evidence>
<evidence type="ECO:0000313" key="3">
    <source>
        <dbReference type="Proteomes" id="UP000053105"/>
    </source>
</evidence>
<organism evidence="2 3">
    <name type="scientific">Melipona quadrifasciata</name>
    <dbReference type="NCBI Taxonomy" id="166423"/>
    <lineage>
        <taxon>Eukaryota</taxon>
        <taxon>Metazoa</taxon>
        <taxon>Ecdysozoa</taxon>
        <taxon>Arthropoda</taxon>
        <taxon>Hexapoda</taxon>
        <taxon>Insecta</taxon>
        <taxon>Pterygota</taxon>
        <taxon>Neoptera</taxon>
        <taxon>Endopterygota</taxon>
        <taxon>Hymenoptera</taxon>
        <taxon>Apocrita</taxon>
        <taxon>Aculeata</taxon>
        <taxon>Apoidea</taxon>
        <taxon>Anthophila</taxon>
        <taxon>Apidae</taxon>
        <taxon>Melipona</taxon>
    </lineage>
</organism>
<protein>
    <submittedName>
        <fullName evidence="2">Uncharacterized protein</fullName>
    </submittedName>
</protein>
<feature type="transmembrane region" description="Helical" evidence="1">
    <location>
        <begin position="20"/>
        <end position="39"/>
    </location>
</feature>
<dbReference type="Proteomes" id="UP000053105">
    <property type="component" value="Unassembled WGS sequence"/>
</dbReference>
<sequence>NATGSSRNEKHLNYVFYTDPLANLPLAVVLRIVLTLEYIPDYGKFAQRRPSQTIAT</sequence>
<keyword evidence="1" id="KW-1133">Transmembrane helix</keyword>
<evidence type="ECO:0000313" key="2">
    <source>
        <dbReference type="EMBL" id="KOX77989.1"/>
    </source>
</evidence>
<dbReference type="EMBL" id="KQ435727">
    <property type="protein sequence ID" value="KOX77989.1"/>
    <property type="molecule type" value="Genomic_DNA"/>
</dbReference>
<keyword evidence="1" id="KW-0472">Membrane</keyword>
<feature type="non-terminal residue" evidence="2">
    <location>
        <position position="1"/>
    </location>
</feature>
<reference evidence="2 3" key="1">
    <citation type="submission" date="2015-07" db="EMBL/GenBank/DDBJ databases">
        <title>The genome of Melipona quadrifasciata.</title>
        <authorList>
            <person name="Pan H."/>
            <person name="Kapheim K."/>
        </authorList>
    </citation>
    <scope>NUCLEOTIDE SEQUENCE [LARGE SCALE GENOMIC DNA]</scope>
    <source>
        <strain evidence="2">0111107301</strain>
        <tissue evidence="2">Whole body</tissue>
    </source>
</reference>
<keyword evidence="1" id="KW-0812">Transmembrane</keyword>
<name>A0A0M9A8F2_9HYME</name>
<gene>
    <name evidence="2" type="ORF">WN51_05877</name>
</gene>
<dbReference type="AlphaFoldDB" id="A0A0M9A8F2"/>
<accession>A0A0M9A8F2</accession>
<proteinExistence type="predicted"/>
<keyword evidence="3" id="KW-1185">Reference proteome</keyword>